<proteinExistence type="predicted"/>
<sequence length="295" mass="33837">MEAERDDGETLARAIVRAMDSLTTRYCTIGTRDKLHEEIKALRKTRSMSVSAYAAKFEDFVSLERWILPDDGNLMRLADQCRYFSAGMPRQGQFQVVPQNERWTDRALLRDRYLQCERIDQQPQKEMYPREKKNKDGKGKKQGQRPPEKKGQAERKEDRIKRERETTTGCTFCKLKGNVWKNHHNDECFRNPAFPCFKPRANKDQARSGRPPRGAPQVANWSAPTAAAARTEPDPLSYWQEAQEAQDQAAAVQTHTIGTPTKWEPLLTTITLKPPLSKRSYRVLLDTGTTKSLVA</sequence>
<feature type="compositionally biased region" description="Basic and acidic residues" evidence="1">
    <location>
        <begin position="127"/>
        <end position="139"/>
    </location>
</feature>
<feature type="compositionally biased region" description="Basic and acidic residues" evidence="1">
    <location>
        <begin position="146"/>
        <end position="163"/>
    </location>
</feature>
<evidence type="ECO:0000313" key="2">
    <source>
        <dbReference type="EMBL" id="KAG2868251.1"/>
    </source>
</evidence>
<evidence type="ECO:0008006" key="8">
    <source>
        <dbReference type="Google" id="ProtNLM"/>
    </source>
</evidence>
<dbReference type="AlphaFoldDB" id="A0A8T1DLX1"/>
<dbReference type="Proteomes" id="UP000735874">
    <property type="component" value="Unassembled WGS sequence"/>
</dbReference>
<organism evidence="3 7">
    <name type="scientific">Phytophthora cactorum</name>
    <dbReference type="NCBI Taxonomy" id="29920"/>
    <lineage>
        <taxon>Eukaryota</taxon>
        <taxon>Sar</taxon>
        <taxon>Stramenopiles</taxon>
        <taxon>Oomycota</taxon>
        <taxon>Peronosporomycetes</taxon>
        <taxon>Peronosporales</taxon>
        <taxon>Peronosporaceae</taxon>
        <taxon>Phytophthora</taxon>
    </lineage>
</organism>
<gene>
    <name evidence="2" type="ORF">PC113_g1216</name>
    <name evidence="3" type="ORF">PC115_g2446</name>
    <name evidence="4" type="ORF">PC117_g1025</name>
    <name evidence="5" type="ORF">PC118_g8238</name>
    <name evidence="6" type="ORF">PC129_g12074</name>
</gene>
<comment type="caution">
    <text evidence="3">The sequence shown here is derived from an EMBL/GenBank/DDBJ whole genome shotgun (WGS) entry which is preliminary data.</text>
</comment>
<evidence type="ECO:0000313" key="4">
    <source>
        <dbReference type="EMBL" id="KAG2954634.1"/>
    </source>
</evidence>
<evidence type="ECO:0000256" key="1">
    <source>
        <dbReference type="SAM" id="MobiDB-lite"/>
    </source>
</evidence>
<dbReference type="EMBL" id="RCMI01000035">
    <property type="protein sequence ID" value="KAG2940661.1"/>
    <property type="molecule type" value="Genomic_DNA"/>
</dbReference>
<accession>A0A8T1DLX1</accession>
<dbReference type="GO" id="GO:0004190">
    <property type="term" value="F:aspartic-type endopeptidase activity"/>
    <property type="evidence" value="ECO:0007669"/>
    <property type="project" value="InterPro"/>
</dbReference>
<name>A0A8T1DLX1_9STRA</name>
<dbReference type="Proteomes" id="UP000760860">
    <property type="component" value="Unassembled WGS sequence"/>
</dbReference>
<dbReference type="Proteomes" id="UP000697107">
    <property type="component" value="Unassembled WGS sequence"/>
</dbReference>
<dbReference type="EMBL" id="RCMV01000444">
    <property type="protein sequence ID" value="KAG3217085.1"/>
    <property type="molecule type" value="Genomic_DNA"/>
</dbReference>
<dbReference type="VEuPathDB" id="FungiDB:PC110_g1004"/>
<evidence type="ECO:0000313" key="3">
    <source>
        <dbReference type="EMBL" id="KAG2940661.1"/>
    </source>
</evidence>
<dbReference type="InterPro" id="IPR001969">
    <property type="entry name" value="Aspartic_peptidase_AS"/>
</dbReference>
<feature type="region of interest" description="Disordered" evidence="1">
    <location>
        <begin position="191"/>
        <end position="233"/>
    </location>
</feature>
<feature type="region of interest" description="Disordered" evidence="1">
    <location>
        <begin position="120"/>
        <end position="163"/>
    </location>
</feature>
<protein>
    <recommendedName>
        <fullName evidence="8">Retrotransposon gag domain-containing protein</fullName>
    </recommendedName>
</protein>
<dbReference type="Proteomes" id="UP000774804">
    <property type="component" value="Unassembled WGS sequence"/>
</dbReference>
<dbReference type="GO" id="GO:0006508">
    <property type="term" value="P:proteolysis"/>
    <property type="evidence" value="ECO:0007669"/>
    <property type="project" value="InterPro"/>
</dbReference>
<dbReference type="Proteomes" id="UP000736787">
    <property type="component" value="Unassembled WGS sequence"/>
</dbReference>
<reference evidence="3" key="1">
    <citation type="submission" date="2018-10" db="EMBL/GenBank/DDBJ databases">
        <title>Effector identification in a new, highly contiguous assembly of the strawberry crown rot pathogen Phytophthora cactorum.</title>
        <authorList>
            <person name="Armitage A.D."/>
            <person name="Nellist C.F."/>
            <person name="Bates H."/>
            <person name="Vickerstaff R.J."/>
            <person name="Harrison R.J."/>
        </authorList>
    </citation>
    <scope>NUCLEOTIDE SEQUENCE</scope>
    <source>
        <strain evidence="2">15-7</strain>
        <strain evidence="3">4032</strain>
        <strain evidence="4">4040</strain>
        <strain evidence="5">P415</strain>
        <strain evidence="6">P421</strain>
    </source>
</reference>
<evidence type="ECO:0000313" key="6">
    <source>
        <dbReference type="EMBL" id="KAG3217085.1"/>
    </source>
</evidence>
<evidence type="ECO:0000313" key="5">
    <source>
        <dbReference type="EMBL" id="KAG2985606.1"/>
    </source>
</evidence>
<dbReference type="PROSITE" id="PS00141">
    <property type="entry name" value="ASP_PROTEASE"/>
    <property type="match status" value="1"/>
</dbReference>
<evidence type="ECO:0000313" key="7">
    <source>
        <dbReference type="Proteomes" id="UP000774804"/>
    </source>
</evidence>
<dbReference type="EMBL" id="RCMK01000011">
    <property type="protein sequence ID" value="KAG2954634.1"/>
    <property type="molecule type" value="Genomic_DNA"/>
</dbReference>
<dbReference type="EMBL" id="RCML01000208">
    <property type="protein sequence ID" value="KAG2985606.1"/>
    <property type="molecule type" value="Genomic_DNA"/>
</dbReference>
<dbReference type="EMBL" id="RCMG01000013">
    <property type="protein sequence ID" value="KAG2868251.1"/>
    <property type="molecule type" value="Genomic_DNA"/>
</dbReference>